<feature type="transmembrane region" description="Helical" evidence="1">
    <location>
        <begin position="234"/>
        <end position="252"/>
    </location>
</feature>
<feature type="transmembrane region" description="Helical" evidence="1">
    <location>
        <begin position="485"/>
        <end position="505"/>
    </location>
</feature>
<accession>A0A1B1BH26</accession>
<feature type="transmembrane region" description="Helical" evidence="1">
    <location>
        <begin position="204"/>
        <end position="222"/>
    </location>
</feature>
<evidence type="ECO:0000313" key="3">
    <source>
        <dbReference type="Proteomes" id="UP000092582"/>
    </source>
</evidence>
<gene>
    <name evidence="2" type="ORF">PA27867_0934</name>
</gene>
<keyword evidence="1" id="KW-0812">Transmembrane</keyword>
<dbReference type="EMBL" id="CP016282">
    <property type="protein sequence ID" value="ANP71901.1"/>
    <property type="molecule type" value="Genomic_DNA"/>
</dbReference>
<name>A0A1B1BH26_9MICO</name>
<keyword evidence="1" id="KW-0472">Membrane</keyword>
<keyword evidence="1" id="KW-1133">Transmembrane helix</keyword>
<feature type="transmembrane region" description="Helical" evidence="1">
    <location>
        <begin position="60"/>
        <end position="79"/>
    </location>
</feature>
<keyword evidence="3" id="KW-1185">Reference proteome</keyword>
<evidence type="ECO:0000256" key="1">
    <source>
        <dbReference type="SAM" id="Phobius"/>
    </source>
</evidence>
<dbReference type="AlphaFoldDB" id="A0A1B1BH26"/>
<feature type="transmembrane region" description="Helical" evidence="1">
    <location>
        <begin position="100"/>
        <end position="125"/>
    </location>
</feature>
<dbReference type="RefSeq" id="WP_066593956.1">
    <property type="nucleotide sequence ID" value="NZ_CP016282.1"/>
</dbReference>
<organism evidence="2 3">
    <name type="scientific">Cryobacterium arcticum</name>
    <dbReference type="NCBI Taxonomy" id="670052"/>
    <lineage>
        <taxon>Bacteria</taxon>
        <taxon>Bacillati</taxon>
        <taxon>Actinomycetota</taxon>
        <taxon>Actinomycetes</taxon>
        <taxon>Micrococcales</taxon>
        <taxon>Microbacteriaceae</taxon>
        <taxon>Cryobacterium</taxon>
    </lineage>
</organism>
<sequence>MVAQFLGLKLRLLANLFRRSPWQVVGVVLGLIYGLLVAAALVAMLIAFRFVDDVGTIRDGLIVVGSIVVLGFILVPLVFGVDDSMDPRKFSTLGIPTKDLCLGLAVSSLVGVPAATLTLVLLGTIVTWSRGVGETLFAIIAAALLLGTCMLASRVSTSIAAFLLSTRRSREFTGIVGILLIVMITPVVVLLVNVDWSKYGLDLLGGFAAILGWTPLGAAWAVPGDAAAGDWGTSFLRLLIAAGTLYLLWLAWQGLVARMLVSPGREAQARAYGGLGWFDRMPHNPVGAIAARSITYWGRDPRYWVSLIMIPIVPVLVILPLAVAGMPIEYLALVPVPLMCVFLGWTLHNDVAYDHTAIWLHVVSGPRGFADRVGRLVPAFFVGIPLIGLGSAISVSVYGDWAVLPGVLGVSTCILLAGLGFSSYTSARFPYPATKPGDSPFAQPQSSDTAAAVIQSFTFVGSIIVALPAIVCAVLGIFVDPLWNLPALYWGLGIGFVVLVGGIWLGSRTFERRGPEMLSSALRA</sequence>
<dbReference type="KEGG" id="cart:PA27867_0934"/>
<feature type="transmembrane region" description="Helical" evidence="1">
    <location>
        <begin position="401"/>
        <end position="421"/>
    </location>
</feature>
<proteinExistence type="predicted"/>
<dbReference type="PATRIC" id="fig|670052.7.peg.967"/>
<feature type="transmembrane region" description="Helical" evidence="1">
    <location>
        <begin position="330"/>
        <end position="347"/>
    </location>
</feature>
<feature type="transmembrane region" description="Helical" evidence="1">
    <location>
        <begin position="21"/>
        <end position="48"/>
    </location>
</feature>
<dbReference type="STRING" id="670052.PA27867_0934"/>
<evidence type="ECO:0000313" key="2">
    <source>
        <dbReference type="EMBL" id="ANP71901.1"/>
    </source>
</evidence>
<protein>
    <submittedName>
        <fullName evidence="2">ABC transporter permease</fullName>
    </submittedName>
</protein>
<feature type="transmembrane region" description="Helical" evidence="1">
    <location>
        <begin position="303"/>
        <end position="323"/>
    </location>
</feature>
<reference evidence="2 3" key="1">
    <citation type="submission" date="2016-06" db="EMBL/GenBank/DDBJ databases">
        <title>Genome sequencing of Cryobacterium arcticum PAMC 27867.</title>
        <authorList>
            <person name="Lee J."/>
            <person name="Kim O.-S."/>
        </authorList>
    </citation>
    <scope>NUCLEOTIDE SEQUENCE [LARGE SCALE GENOMIC DNA]</scope>
    <source>
        <strain evidence="2 3">PAMC 27867</strain>
    </source>
</reference>
<feature type="transmembrane region" description="Helical" evidence="1">
    <location>
        <begin position="137"/>
        <end position="165"/>
    </location>
</feature>
<feature type="transmembrane region" description="Helical" evidence="1">
    <location>
        <begin position="457"/>
        <end position="479"/>
    </location>
</feature>
<feature type="transmembrane region" description="Helical" evidence="1">
    <location>
        <begin position="376"/>
        <end position="395"/>
    </location>
</feature>
<feature type="transmembrane region" description="Helical" evidence="1">
    <location>
        <begin position="172"/>
        <end position="192"/>
    </location>
</feature>
<dbReference type="Proteomes" id="UP000092582">
    <property type="component" value="Chromosome 1"/>
</dbReference>